<evidence type="ECO:0000256" key="3">
    <source>
        <dbReference type="ARBA" id="ARBA00022989"/>
    </source>
</evidence>
<protein>
    <submittedName>
        <fullName evidence="7">(apollo) hypothetical protein</fullName>
    </submittedName>
</protein>
<dbReference type="EMBL" id="CAJQZP010001011">
    <property type="protein sequence ID" value="CAG5008352.1"/>
    <property type="molecule type" value="Genomic_DNA"/>
</dbReference>
<evidence type="ECO:0000259" key="6">
    <source>
        <dbReference type="PROSITE" id="PS50850"/>
    </source>
</evidence>
<evidence type="ECO:0000256" key="5">
    <source>
        <dbReference type="SAM" id="Phobius"/>
    </source>
</evidence>
<feature type="transmembrane region" description="Helical" evidence="5">
    <location>
        <begin position="22"/>
        <end position="43"/>
    </location>
</feature>
<evidence type="ECO:0000256" key="1">
    <source>
        <dbReference type="ARBA" id="ARBA00004141"/>
    </source>
</evidence>
<dbReference type="PANTHER" id="PTHR48021:SF39">
    <property type="entry name" value="MAJOR FACILITATOR SUPERFAMILY (MFS) PROFILE DOMAIN-CONTAINING PROTEIN"/>
    <property type="match status" value="1"/>
</dbReference>
<evidence type="ECO:0000313" key="8">
    <source>
        <dbReference type="Proteomes" id="UP000691718"/>
    </source>
</evidence>
<feature type="transmembrane region" description="Helical" evidence="5">
    <location>
        <begin position="180"/>
        <end position="198"/>
    </location>
</feature>
<evidence type="ECO:0000313" key="7">
    <source>
        <dbReference type="EMBL" id="CAG5008352.1"/>
    </source>
</evidence>
<dbReference type="OrthoDB" id="6133115at2759"/>
<keyword evidence="2 5" id="KW-0812">Transmembrane</keyword>
<dbReference type="GO" id="GO:0022857">
    <property type="term" value="F:transmembrane transporter activity"/>
    <property type="evidence" value="ECO:0007669"/>
    <property type="project" value="InterPro"/>
</dbReference>
<dbReference type="Pfam" id="PF00083">
    <property type="entry name" value="Sugar_tr"/>
    <property type="match status" value="1"/>
</dbReference>
<accession>A0A8S3XAI7</accession>
<feature type="transmembrane region" description="Helical" evidence="5">
    <location>
        <begin position="116"/>
        <end position="136"/>
    </location>
</feature>
<feature type="transmembrane region" description="Helical" evidence="5">
    <location>
        <begin position="148"/>
        <end position="168"/>
    </location>
</feature>
<dbReference type="InterPro" id="IPR020846">
    <property type="entry name" value="MFS_dom"/>
</dbReference>
<dbReference type="PANTHER" id="PTHR48021">
    <property type="match status" value="1"/>
</dbReference>
<dbReference type="PROSITE" id="PS50850">
    <property type="entry name" value="MFS"/>
    <property type="match status" value="1"/>
</dbReference>
<name>A0A8S3XAI7_PARAO</name>
<keyword evidence="4 5" id="KW-0472">Membrane</keyword>
<dbReference type="GO" id="GO:0016020">
    <property type="term" value="C:membrane"/>
    <property type="evidence" value="ECO:0007669"/>
    <property type="project" value="UniProtKB-SubCell"/>
</dbReference>
<dbReference type="InterPro" id="IPR005828">
    <property type="entry name" value="MFS_sugar_transport-like"/>
</dbReference>
<gene>
    <name evidence="7" type="ORF">PAPOLLO_LOCUS15061</name>
</gene>
<proteinExistence type="predicted"/>
<sequence length="255" mass="27833">MTTLQTYAVSIFQALDAPLDKYRATLILGLVQLVGASVCVVLVRITGKRTLTLVSTAGAAACCLLLAAYDLHMKLHARPHQALLVNGSLEENRTLLDDPATPDTVNNPYSWIPTSLLMLLAFITHTGIRLLPWILIGEVFSAKTRSGGAGLASAVGYVFGFLTNKIYISMVDVLSIWGTYGFYGLICLMGSVVFFFILPETEGKKLNDIENHFAGMKKLTNEVYRSQKRSTVEVSKMHNLKGATNPTFVGDNTNL</sequence>
<evidence type="ECO:0000256" key="2">
    <source>
        <dbReference type="ARBA" id="ARBA00022692"/>
    </source>
</evidence>
<dbReference type="InterPro" id="IPR050549">
    <property type="entry name" value="MFS_Trehalose_Transporter"/>
</dbReference>
<organism evidence="7 8">
    <name type="scientific">Parnassius apollo</name>
    <name type="common">Apollo butterfly</name>
    <name type="synonym">Papilio apollo</name>
    <dbReference type="NCBI Taxonomy" id="110799"/>
    <lineage>
        <taxon>Eukaryota</taxon>
        <taxon>Metazoa</taxon>
        <taxon>Ecdysozoa</taxon>
        <taxon>Arthropoda</taxon>
        <taxon>Hexapoda</taxon>
        <taxon>Insecta</taxon>
        <taxon>Pterygota</taxon>
        <taxon>Neoptera</taxon>
        <taxon>Endopterygota</taxon>
        <taxon>Lepidoptera</taxon>
        <taxon>Glossata</taxon>
        <taxon>Ditrysia</taxon>
        <taxon>Papilionoidea</taxon>
        <taxon>Papilionidae</taxon>
        <taxon>Parnassiinae</taxon>
        <taxon>Parnassini</taxon>
        <taxon>Parnassius</taxon>
        <taxon>Parnassius</taxon>
    </lineage>
</organism>
<comment type="caution">
    <text evidence="7">The sequence shown here is derived from an EMBL/GenBank/DDBJ whole genome shotgun (WGS) entry which is preliminary data.</text>
</comment>
<keyword evidence="8" id="KW-1185">Reference proteome</keyword>
<keyword evidence="3 5" id="KW-1133">Transmembrane helix</keyword>
<dbReference type="Proteomes" id="UP000691718">
    <property type="component" value="Unassembled WGS sequence"/>
</dbReference>
<feature type="transmembrane region" description="Helical" evidence="5">
    <location>
        <begin position="50"/>
        <end position="69"/>
    </location>
</feature>
<comment type="subcellular location">
    <subcellularLocation>
        <location evidence="1">Membrane</location>
        <topology evidence="1">Multi-pass membrane protein</topology>
    </subcellularLocation>
</comment>
<dbReference type="AlphaFoldDB" id="A0A8S3XAI7"/>
<reference evidence="7" key="1">
    <citation type="submission" date="2021-04" db="EMBL/GenBank/DDBJ databases">
        <authorList>
            <person name="Tunstrom K."/>
        </authorList>
    </citation>
    <scope>NUCLEOTIDE SEQUENCE</scope>
</reference>
<evidence type="ECO:0000256" key="4">
    <source>
        <dbReference type="ARBA" id="ARBA00023136"/>
    </source>
</evidence>
<feature type="domain" description="Major facilitator superfamily (MFS) profile" evidence="6">
    <location>
        <begin position="1"/>
        <end position="202"/>
    </location>
</feature>